<evidence type="ECO:0000313" key="3">
    <source>
        <dbReference type="EMBL" id="CAL1604465.1"/>
    </source>
</evidence>
<feature type="region of interest" description="Disordered" evidence="2">
    <location>
        <begin position="1"/>
        <end position="40"/>
    </location>
</feature>
<protein>
    <submittedName>
        <fullName evidence="3">Uncharacterized protein</fullName>
    </submittedName>
</protein>
<evidence type="ECO:0000256" key="1">
    <source>
        <dbReference type="SAM" id="Coils"/>
    </source>
</evidence>
<name>A0AAV2LT37_KNICA</name>
<reference evidence="3 4" key="1">
    <citation type="submission" date="2024-04" db="EMBL/GenBank/DDBJ databases">
        <authorList>
            <person name="Waldvogel A.-M."/>
            <person name="Schoenle A."/>
        </authorList>
    </citation>
    <scope>NUCLEOTIDE SEQUENCE [LARGE SCALE GENOMIC DNA]</scope>
</reference>
<dbReference type="PANTHER" id="PTHR11505">
    <property type="entry name" value="L1 TRANSPOSABLE ELEMENT-RELATED"/>
    <property type="match status" value="1"/>
</dbReference>
<proteinExistence type="predicted"/>
<dbReference type="InterPro" id="IPR004244">
    <property type="entry name" value="Transposase_22"/>
</dbReference>
<dbReference type="EMBL" id="OZ035826">
    <property type="protein sequence ID" value="CAL1604465.1"/>
    <property type="molecule type" value="Genomic_DNA"/>
</dbReference>
<dbReference type="Proteomes" id="UP001497482">
    <property type="component" value="Chromosome 4"/>
</dbReference>
<keyword evidence="1" id="KW-0175">Coiled coil</keyword>
<keyword evidence="4" id="KW-1185">Reference proteome</keyword>
<dbReference type="Gene3D" id="1.20.5.1700">
    <property type="match status" value="1"/>
</dbReference>
<evidence type="ECO:0000256" key="2">
    <source>
        <dbReference type="SAM" id="MobiDB-lite"/>
    </source>
</evidence>
<sequence>MPKGSKSASAPLLTPRPGATSASPPPSGPSGPWPALGEPLAESDANTIKTDILSALREEIKTMFKSELHAALGENLTSIKSELLHFKAEISSNITTMKQEFAGLRGTIVDMEQSLSACTDDITILRSQVENMAKEIVKLENKCEDLESRSRRNNIRIIGVSE</sequence>
<dbReference type="AlphaFoldDB" id="A0AAV2LT37"/>
<feature type="compositionally biased region" description="Pro residues" evidence="2">
    <location>
        <begin position="23"/>
        <end position="32"/>
    </location>
</feature>
<gene>
    <name evidence="3" type="ORF">KC01_LOCUS31968</name>
</gene>
<organism evidence="3 4">
    <name type="scientific">Knipowitschia caucasica</name>
    <name type="common">Caucasian dwarf goby</name>
    <name type="synonym">Pomatoschistus caucasicus</name>
    <dbReference type="NCBI Taxonomy" id="637954"/>
    <lineage>
        <taxon>Eukaryota</taxon>
        <taxon>Metazoa</taxon>
        <taxon>Chordata</taxon>
        <taxon>Craniata</taxon>
        <taxon>Vertebrata</taxon>
        <taxon>Euteleostomi</taxon>
        <taxon>Actinopterygii</taxon>
        <taxon>Neopterygii</taxon>
        <taxon>Teleostei</taxon>
        <taxon>Neoteleostei</taxon>
        <taxon>Acanthomorphata</taxon>
        <taxon>Gobiaria</taxon>
        <taxon>Gobiiformes</taxon>
        <taxon>Gobioidei</taxon>
        <taxon>Gobiidae</taxon>
        <taxon>Gobiinae</taxon>
        <taxon>Knipowitschia</taxon>
    </lineage>
</organism>
<evidence type="ECO:0000313" key="4">
    <source>
        <dbReference type="Proteomes" id="UP001497482"/>
    </source>
</evidence>
<feature type="coiled-coil region" evidence="1">
    <location>
        <begin position="122"/>
        <end position="156"/>
    </location>
</feature>
<accession>A0AAV2LT37</accession>